<evidence type="ECO:0000313" key="1">
    <source>
        <dbReference type="EMBL" id="GHO85915.1"/>
    </source>
</evidence>
<sequence>MGYEMQPSFLRRRVLVAVAPDDMQAIELVKAMRALGLTVIIAATIGLASQADDVAVCVVVLHPDRWRSVPSVMTAMRRNPRFMIPVLEEPMSLPRAAWATEPFYLAEEMLAETAKALVTLIRHHLQTVSEQEVNVLMQERAGSNPWLRELEESASAAWLREPEIVSSAPAHKKRPGSNLAHYIQLCWPLAFILCISFLTYYFFQLSVTTNTEATTPMATTSTWRNHVYSTIVPGQECDTGGADWEVPDYYKGIATPTASDPVTATPRQSTPTPQLILDNSIVTTCQQDGVLLTHTSHYAAFASMIFTSRGLPLPHHYSTQIMASVVNTSKAAVFKLGVRDQSGSDMSGTELGYGNDVLQVGINGAWEIVRYNNTTNAIDVRYARGFVPAAQNYILAADVNGPAMTFTINQHTVATIIDTTYPDSYGISFGLSDAGAKEPPSALFSHFTYTPLPDSLPKNDAEVRSTAYAQANAAANQLRRQSYSALVPGFACDHGQGQWQPTSEIEGYITTHCLAQGLSVEQKAHIKNMGRIPFYGLDGFVYGNYCVKVDVDLKRSNDNWAGLSTRINTQGASYTFLIRNDGNWKIVRYDNNGAGYQLAAGRVAPRDSYTLEAESNVDNQSLQIDSVPVASVHDVFLNTTDHIELNTLPGSKGAAATTIFSNFTFTPLP</sequence>
<dbReference type="Gene3D" id="2.60.120.560">
    <property type="entry name" value="Exo-inulinase, domain 1"/>
    <property type="match status" value="1"/>
</dbReference>
<dbReference type="RefSeq" id="WP_201363545.1">
    <property type="nucleotide sequence ID" value="NZ_BNJJ01000010.1"/>
</dbReference>
<comment type="caution">
    <text evidence="1">The sequence shown here is derived from an EMBL/GenBank/DDBJ whole genome shotgun (WGS) entry which is preliminary data.</text>
</comment>
<evidence type="ECO:0008006" key="3">
    <source>
        <dbReference type="Google" id="ProtNLM"/>
    </source>
</evidence>
<proteinExistence type="predicted"/>
<evidence type="ECO:0000313" key="2">
    <source>
        <dbReference type="Proteomes" id="UP000635565"/>
    </source>
</evidence>
<dbReference type="EMBL" id="BNJJ01000010">
    <property type="protein sequence ID" value="GHO85915.1"/>
    <property type="molecule type" value="Genomic_DNA"/>
</dbReference>
<keyword evidence="2" id="KW-1185">Reference proteome</keyword>
<protein>
    <recommendedName>
        <fullName evidence="3">TIR domain-containing protein</fullName>
    </recommendedName>
</protein>
<accession>A0ABQ3VIM3</accession>
<gene>
    <name evidence="1" type="ORF">KSZ_39210</name>
</gene>
<name>A0ABQ3VIM3_9CHLR</name>
<organism evidence="1 2">
    <name type="scientific">Dictyobacter formicarum</name>
    <dbReference type="NCBI Taxonomy" id="2778368"/>
    <lineage>
        <taxon>Bacteria</taxon>
        <taxon>Bacillati</taxon>
        <taxon>Chloroflexota</taxon>
        <taxon>Ktedonobacteria</taxon>
        <taxon>Ktedonobacterales</taxon>
        <taxon>Dictyobacteraceae</taxon>
        <taxon>Dictyobacter</taxon>
    </lineage>
</organism>
<dbReference type="Proteomes" id="UP000635565">
    <property type="component" value="Unassembled WGS sequence"/>
</dbReference>
<reference evidence="1 2" key="1">
    <citation type="journal article" date="2021" name="Int. J. Syst. Evol. Microbiol.">
        <title>Reticulibacter mediterranei gen. nov., sp. nov., within the new family Reticulibacteraceae fam. nov., and Ktedonospora formicarum gen. nov., sp. nov., Ktedonobacter robiniae sp. nov., Dictyobacter formicarum sp. nov. and Dictyobacter arantiisoli sp. nov., belonging to the class Ktedonobacteria.</title>
        <authorList>
            <person name="Yabe S."/>
            <person name="Zheng Y."/>
            <person name="Wang C.M."/>
            <person name="Sakai Y."/>
            <person name="Abe K."/>
            <person name="Yokota A."/>
            <person name="Donadio S."/>
            <person name="Cavaletti L."/>
            <person name="Monciardini P."/>
        </authorList>
    </citation>
    <scope>NUCLEOTIDE SEQUENCE [LARGE SCALE GENOMIC DNA]</scope>
    <source>
        <strain evidence="1 2">SOSP1-9</strain>
    </source>
</reference>